<comment type="caution">
    <text evidence="3">The sequence shown here is derived from an EMBL/GenBank/DDBJ whole genome shotgun (WGS) entry which is preliminary data.</text>
</comment>
<evidence type="ECO:0000256" key="2">
    <source>
        <dbReference type="SAM" id="Phobius"/>
    </source>
</evidence>
<keyword evidence="2" id="KW-0812">Transmembrane</keyword>
<dbReference type="Proteomes" id="UP000281406">
    <property type="component" value="Unassembled WGS sequence"/>
</dbReference>
<evidence type="ECO:0000256" key="1">
    <source>
        <dbReference type="SAM" id="MobiDB-lite"/>
    </source>
</evidence>
<feature type="compositionally biased region" description="Basic and acidic residues" evidence="1">
    <location>
        <begin position="197"/>
        <end position="208"/>
    </location>
</feature>
<feature type="transmembrane region" description="Helical" evidence="2">
    <location>
        <begin position="458"/>
        <end position="480"/>
    </location>
</feature>
<accession>A0A3N0XFK1</accession>
<dbReference type="PANTHER" id="PTHR33198">
    <property type="entry name" value="ANK_REP_REGION DOMAIN-CONTAINING PROTEIN-RELATED"/>
    <property type="match status" value="1"/>
</dbReference>
<keyword evidence="2" id="KW-0472">Membrane</keyword>
<feature type="region of interest" description="Disordered" evidence="1">
    <location>
        <begin position="185"/>
        <end position="208"/>
    </location>
</feature>
<organism evidence="3 4">
    <name type="scientific">Anabarilius grahami</name>
    <name type="common">Kanglang fish</name>
    <name type="synonym">Barilius grahami</name>
    <dbReference type="NCBI Taxonomy" id="495550"/>
    <lineage>
        <taxon>Eukaryota</taxon>
        <taxon>Metazoa</taxon>
        <taxon>Chordata</taxon>
        <taxon>Craniata</taxon>
        <taxon>Vertebrata</taxon>
        <taxon>Euteleostomi</taxon>
        <taxon>Actinopterygii</taxon>
        <taxon>Neopterygii</taxon>
        <taxon>Teleostei</taxon>
        <taxon>Ostariophysi</taxon>
        <taxon>Cypriniformes</taxon>
        <taxon>Xenocyprididae</taxon>
        <taxon>Xenocypridinae</taxon>
        <taxon>Xenocypridinae incertae sedis</taxon>
        <taxon>Anabarilius</taxon>
    </lineage>
</organism>
<evidence type="ECO:0000313" key="3">
    <source>
        <dbReference type="EMBL" id="ROI15591.1"/>
    </source>
</evidence>
<sequence length="525" mass="57774">MLQAQRGQQAEQNDPPQLPAKASATFSINPPESFDFSKPQDWEKWIRRFESFRVASDLDKSSDANQVNTLIYCMGDEADDVLKGLTLTAEQKLIYSSVRDGFTNFFVPKKNVIYQRAKFNQRAQGPSESAIMQMKSRLDLAKAINMVRQAEDIKRQQTDLRGEAAHAIKTTVDAVHTKKGKQLAWKNKRQPVKQHKDKHETHSGAEHKSCPKCIGVAREILKCGDKRTTEDIYVVKHLNTALLSRPASVILRLVARVDSIDLDSAVRRNGETDGDGLMEETNIYVDSVIANLPASETYLSELREQLSADSVCAEVMKYCIEGWPDRSRLDALLRLLRIPCLRFHTLNPGLHLGPQTISSALAPCSLISTVAPHPTGSTGLPRPSILALVWHHPVSTMRFLASGCTSDLHPFDSTGLRLPSGSAIVLSCSGSTTVFRVPASALIPRTVNFTLALKTCSVTLVPCLLGSVWVSSVAGFIAGVRIPCPSSQASPWLLPPATPPWIILLAVAWVPVWLLVLLPPSRENL</sequence>
<dbReference type="OrthoDB" id="775972at2759"/>
<feature type="transmembrane region" description="Helical" evidence="2">
    <location>
        <begin position="500"/>
        <end position="518"/>
    </location>
</feature>
<dbReference type="AlphaFoldDB" id="A0A3N0XFK1"/>
<feature type="compositionally biased region" description="Basic residues" evidence="1">
    <location>
        <begin position="185"/>
        <end position="196"/>
    </location>
</feature>
<dbReference type="EMBL" id="RJVU01079719">
    <property type="protein sequence ID" value="ROI15591.1"/>
    <property type="molecule type" value="Genomic_DNA"/>
</dbReference>
<name>A0A3N0XFK1_ANAGA</name>
<keyword evidence="4" id="KW-1185">Reference proteome</keyword>
<feature type="compositionally biased region" description="Polar residues" evidence="1">
    <location>
        <begin position="1"/>
        <end position="15"/>
    </location>
</feature>
<evidence type="ECO:0000313" key="4">
    <source>
        <dbReference type="Proteomes" id="UP000281406"/>
    </source>
</evidence>
<proteinExistence type="predicted"/>
<protein>
    <submittedName>
        <fullName evidence="3">Uncharacterized protein</fullName>
    </submittedName>
</protein>
<reference evidence="3 4" key="1">
    <citation type="submission" date="2018-10" db="EMBL/GenBank/DDBJ databases">
        <title>Genome assembly for a Yunnan-Guizhou Plateau 3E fish, Anabarilius grahami (Regan), and its evolutionary and genetic applications.</title>
        <authorList>
            <person name="Jiang W."/>
        </authorList>
    </citation>
    <scope>NUCLEOTIDE SEQUENCE [LARGE SCALE GENOMIC DNA]</scope>
    <source>
        <strain evidence="3">AG-KIZ</strain>
        <tissue evidence="3">Muscle</tissue>
    </source>
</reference>
<gene>
    <name evidence="3" type="ORF">DPX16_2538</name>
</gene>
<feature type="region of interest" description="Disordered" evidence="1">
    <location>
        <begin position="1"/>
        <end position="34"/>
    </location>
</feature>
<keyword evidence="2" id="KW-1133">Transmembrane helix</keyword>